<dbReference type="AlphaFoldDB" id="A0A5B2VWL0"/>
<reference evidence="2 3" key="2">
    <citation type="submission" date="2019-09" db="EMBL/GenBank/DDBJ databases">
        <authorList>
            <person name="Jin C."/>
        </authorList>
    </citation>
    <scope>NUCLEOTIDE SEQUENCE [LARGE SCALE GENOMIC DNA]</scope>
    <source>
        <strain evidence="2 3">BN140078</strain>
    </source>
</reference>
<proteinExistence type="predicted"/>
<feature type="chain" id="PRO_5022951880" evidence="1">
    <location>
        <begin position="20"/>
        <end position="149"/>
    </location>
</feature>
<accession>A0A5B2VWL0</accession>
<keyword evidence="1" id="KW-0732">Signal</keyword>
<comment type="caution">
    <text evidence="2">The sequence shown here is derived from an EMBL/GenBank/DDBJ whole genome shotgun (WGS) entry which is preliminary data.</text>
</comment>
<evidence type="ECO:0000256" key="1">
    <source>
        <dbReference type="SAM" id="SignalP"/>
    </source>
</evidence>
<dbReference type="EMBL" id="VUOC01000002">
    <property type="protein sequence ID" value="KAA2243465.1"/>
    <property type="molecule type" value="Genomic_DNA"/>
</dbReference>
<evidence type="ECO:0000313" key="3">
    <source>
        <dbReference type="Proteomes" id="UP000324611"/>
    </source>
</evidence>
<evidence type="ECO:0000313" key="2">
    <source>
        <dbReference type="EMBL" id="KAA2243465.1"/>
    </source>
</evidence>
<gene>
    <name evidence="2" type="ORF">F0L74_13295</name>
</gene>
<keyword evidence="3" id="KW-1185">Reference proteome</keyword>
<reference evidence="2 3" key="1">
    <citation type="submission" date="2019-09" db="EMBL/GenBank/DDBJ databases">
        <title>Chitinophaga ginsengihumi sp. nov., isolated from soil of ginseng rhizosphere.</title>
        <authorList>
            <person name="Lee J."/>
        </authorList>
    </citation>
    <scope>NUCLEOTIDE SEQUENCE [LARGE SCALE GENOMIC DNA]</scope>
    <source>
        <strain evidence="2 3">BN140078</strain>
    </source>
</reference>
<dbReference type="Proteomes" id="UP000324611">
    <property type="component" value="Unassembled WGS sequence"/>
</dbReference>
<protein>
    <submittedName>
        <fullName evidence="2">Uncharacterized protein</fullName>
    </submittedName>
</protein>
<name>A0A5B2VWL0_9BACT</name>
<sequence length="149" mass="16680">MKTMSLMAVSAMITTGAFAGTGGRDAHTDKVLNRIEIQQQQQQNDQLQASIIDQQTQIFDLVKEKEGLLSDLQFLQDKQQKALDNGHTARAARIGKRITWDEALVEANADSIRQYLAVERNDMRLINHNGDLMDNEQAAILRDKEQAGS</sequence>
<feature type="signal peptide" evidence="1">
    <location>
        <begin position="1"/>
        <end position="19"/>
    </location>
</feature>
<organism evidence="2 3">
    <name type="scientific">Chitinophaga agrisoli</name>
    <dbReference type="NCBI Taxonomy" id="2607653"/>
    <lineage>
        <taxon>Bacteria</taxon>
        <taxon>Pseudomonadati</taxon>
        <taxon>Bacteroidota</taxon>
        <taxon>Chitinophagia</taxon>
        <taxon>Chitinophagales</taxon>
        <taxon>Chitinophagaceae</taxon>
        <taxon>Chitinophaga</taxon>
    </lineage>
</organism>
<dbReference type="RefSeq" id="WP_149838340.1">
    <property type="nucleotide sequence ID" value="NZ_VUOC01000002.1"/>
</dbReference>